<evidence type="ECO:0000313" key="2">
    <source>
        <dbReference type="EMBL" id="TDP86278.1"/>
    </source>
</evidence>
<reference evidence="2 3" key="1">
    <citation type="submission" date="2019-03" db="EMBL/GenBank/DDBJ databases">
        <title>Genomic Encyclopedia of Type Strains, Phase IV (KMG-IV): sequencing the most valuable type-strain genomes for metagenomic binning, comparative biology and taxonomic classification.</title>
        <authorList>
            <person name="Goeker M."/>
        </authorList>
    </citation>
    <scope>NUCLEOTIDE SEQUENCE [LARGE SCALE GENOMIC DNA]</scope>
    <source>
        <strain evidence="2 3">DSM 102969</strain>
    </source>
</reference>
<evidence type="ECO:0000256" key="1">
    <source>
        <dbReference type="SAM" id="Phobius"/>
    </source>
</evidence>
<feature type="transmembrane region" description="Helical" evidence="1">
    <location>
        <begin position="161"/>
        <end position="182"/>
    </location>
</feature>
<accession>A0A4V3CWG5</accession>
<name>A0A4V3CWG5_9HYPH</name>
<dbReference type="AlphaFoldDB" id="A0A4V3CWG5"/>
<gene>
    <name evidence="2" type="ORF">EDD54_0147</name>
</gene>
<comment type="caution">
    <text evidence="2">The sequence shown here is derived from an EMBL/GenBank/DDBJ whole genome shotgun (WGS) entry which is preliminary data.</text>
</comment>
<organism evidence="2 3">
    <name type="scientific">Oharaeibacter diazotrophicus</name>
    <dbReference type="NCBI Taxonomy" id="1920512"/>
    <lineage>
        <taxon>Bacteria</taxon>
        <taxon>Pseudomonadati</taxon>
        <taxon>Pseudomonadota</taxon>
        <taxon>Alphaproteobacteria</taxon>
        <taxon>Hyphomicrobiales</taxon>
        <taxon>Pleomorphomonadaceae</taxon>
        <taxon>Oharaeibacter</taxon>
    </lineage>
</organism>
<keyword evidence="1" id="KW-0472">Membrane</keyword>
<proteinExistence type="predicted"/>
<feature type="transmembrane region" description="Helical" evidence="1">
    <location>
        <begin position="227"/>
        <end position="250"/>
    </location>
</feature>
<dbReference type="OrthoDB" id="7594417at2"/>
<dbReference type="Proteomes" id="UP000294547">
    <property type="component" value="Unassembled WGS sequence"/>
</dbReference>
<protein>
    <submittedName>
        <fullName evidence="2">Uncharacterized protein</fullName>
    </submittedName>
</protein>
<evidence type="ECO:0000313" key="3">
    <source>
        <dbReference type="Proteomes" id="UP000294547"/>
    </source>
</evidence>
<dbReference type="RefSeq" id="WP_126537506.1">
    <property type="nucleotide sequence ID" value="NZ_BSPM01000008.1"/>
</dbReference>
<keyword evidence="1" id="KW-1133">Transmembrane helix</keyword>
<sequence>MDLLKWFTLSSSRVTAQDNQLALWEAYRIQLSVLNDAHNSSDASKNRNGLPKDGKIDALIADRAADGGKSPERTWERLYEAEQRLGRYIPDKLVTSEATKRFVEAAKLGVTSHEELKKAYLADTTPDGRRAVYLSLLDDLHFRYIKRGLDRRMRRIAAKRMNNFGAVLLAILIVVVVAFMCVEDKGVATWHIPAVIYFGALGAFFSRIASFQAKAATLDYDLIEQDFAAWAITVRLFIGSIAAAILYLLVVSKLIGGELFPTAPEKLAFVFKDLGYNLPTFDFAKLLVWSFVAGFSERLLPDQLTRLEASTQAAK</sequence>
<keyword evidence="3" id="KW-1185">Reference proteome</keyword>
<feature type="transmembrane region" description="Helical" evidence="1">
    <location>
        <begin position="188"/>
        <end position="206"/>
    </location>
</feature>
<dbReference type="EMBL" id="SNXY01000006">
    <property type="protein sequence ID" value="TDP86278.1"/>
    <property type="molecule type" value="Genomic_DNA"/>
</dbReference>
<keyword evidence="1" id="KW-0812">Transmembrane</keyword>